<evidence type="ECO:0000313" key="3">
    <source>
        <dbReference type="EMBL" id="PWY83636.1"/>
    </source>
</evidence>
<dbReference type="Pfam" id="PF00004">
    <property type="entry name" value="AAA"/>
    <property type="match status" value="1"/>
</dbReference>
<dbReference type="InterPro" id="IPR003959">
    <property type="entry name" value="ATPase_AAA_core"/>
</dbReference>
<dbReference type="Proteomes" id="UP000247233">
    <property type="component" value="Unassembled WGS sequence"/>
</dbReference>
<reference evidence="3 4" key="1">
    <citation type="submission" date="2016-12" db="EMBL/GenBank/DDBJ databases">
        <title>The genomes of Aspergillus section Nigri reveals drivers in fungal speciation.</title>
        <authorList>
            <consortium name="DOE Joint Genome Institute"/>
            <person name="Vesth T.C."/>
            <person name="Nybo J."/>
            <person name="Theobald S."/>
            <person name="Brandl J."/>
            <person name="Frisvad J.C."/>
            <person name="Nielsen K.F."/>
            <person name="Lyhne E.K."/>
            <person name="Kogle M.E."/>
            <person name="Kuo A."/>
            <person name="Riley R."/>
            <person name="Clum A."/>
            <person name="Nolan M."/>
            <person name="Lipzen A."/>
            <person name="Salamov A."/>
            <person name="Henrissat B."/>
            <person name="Wiebenga A."/>
            <person name="De Vries R.P."/>
            <person name="Grigoriev I.V."/>
            <person name="Mortensen U.H."/>
            <person name="Andersen M.R."/>
            <person name="Baker S.E."/>
        </authorList>
    </citation>
    <scope>NUCLEOTIDE SEQUENCE [LARGE SCALE GENOMIC DNA]</scope>
    <source>
        <strain evidence="3 4">CBS 117.55</strain>
    </source>
</reference>
<dbReference type="InterPro" id="IPR054289">
    <property type="entry name" value="DUF7025"/>
</dbReference>
<dbReference type="GO" id="GO:0016887">
    <property type="term" value="F:ATP hydrolysis activity"/>
    <property type="evidence" value="ECO:0007669"/>
    <property type="project" value="InterPro"/>
</dbReference>
<evidence type="ECO:0000313" key="4">
    <source>
        <dbReference type="Proteomes" id="UP000247233"/>
    </source>
</evidence>
<dbReference type="GO" id="GO:0005524">
    <property type="term" value="F:ATP binding"/>
    <property type="evidence" value="ECO:0007669"/>
    <property type="project" value="InterPro"/>
</dbReference>
<feature type="compositionally biased region" description="Basic and acidic residues" evidence="1">
    <location>
        <begin position="842"/>
        <end position="851"/>
    </location>
</feature>
<evidence type="ECO:0000256" key="1">
    <source>
        <dbReference type="SAM" id="MobiDB-lite"/>
    </source>
</evidence>
<feature type="region of interest" description="Disordered" evidence="1">
    <location>
        <begin position="819"/>
        <end position="851"/>
    </location>
</feature>
<dbReference type="Pfam" id="PF23232">
    <property type="entry name" value="AAA_lid_13"/>
    <property type="match status" value="1"/>
</dbReference>
<dbReference type="SMART" id="SM00382">
    <property type="entry name" value="AAA"/>
    <property type="match status" value="1"/>
</dbReference>
<name>A0A317WAT2_9EURO</name>
<dbReference type="STRING" id="1448321.A0A317WAT2"/>
<evidence type="ECO:0000259" key="2">
    <source>
        <dbReference type="SMART" id="SM00382"/>
    </source>
</evidence>
<dbReference type="VEuPathDB" id="FungiDB:BO70DRAFT_335763"/>
<dbReference type="SUPFAM" id="SSF52540">
    <property type="entry name" value="P-loop containing nucleoside triphosphate hydrolases"/>
    <property type="match status" value="1"/>
</dbReference>
<feature type="region of interest" description="Disordered" evidence="1">
    <location>
        <begin position="200"/>
        <end position="232"/>
    </location>
</feature>
<dbReference type="OrthoDB" id="10042665at2759"/>
<accession>A0A317WAT2</accession>
<proteinExistence type="predicted"/>
<dbReference type="AlphaFoldDB" id="A0A317WAT2"/>
<organism evidence="3 4">
    <name type="scientific">Aspergillus heteromorphus CBS 117.55</name>
    <dbReference type="NCBI Taxonomy" id="1448321"/>
    <lineage>
        <taxon>Eukaryota</taxon>
        <taxon>Fungi</taxon>
        <taxon>Dikarya</taxon>
        <taxon>Ascomycota</taxon>
        <taxon>Pezizomycotina</taxon>
        <taxon>Eurotiomycetes</taxon>
        <taxon>Eurotiomycetidae</taxon>
        <taxon>Eurotiales</taxon>
        <taxon>Aspergillaceae</taxon>
        <taxon>Aspergillus</taxon>
        <taxon>Aspergillus subgen. Circumdati</taxon>
    </lineage>
</organism>
<protein>
    <recommendedName>
        <fullName evidence="2">AAA+ ATPase domain-containing protein</fullName>
    </recommendedName>
</protein>
<feature type="domain" description="AAA+ ATPase" evidence="2">
    <location>
        <begin position="606"/>
        <end position="733"/>
    </location>
</feature>
<feature type="compositionally biased region" description="Acidic residues" evidence="1">
    <location>
        <begin position="824"/>
        <end position="841"/>
    </location>
</feature>
<keyword evidence="4" id="KW-1185">Reference proteome</keyword>
<dbReference type="RefSeq" id="XP_025400079.1">
    <property type="nucleotide sequence ID" value="XM_025541073.1"/>
</dbReference>
<dbReference type="EMBL" id="MSFL01000010">
    <property type="protein sequence ID" value="PWY83636.1"/>
    <property type="molecule type" value="Genomic_DNA"/>
</dbReference>
<feature type="region of interest" description="Disordered" evidence="1">
    <location>
        <begin position="894"/>
        <end position="1055"/>
    </location>
</feature>
<dbReference type="InterPro" id="IPR003593">
    <property type="entry name" value="AAA+_ATPase"/>
</dbReference>
<comment type="caution">
    <text evidence="3">The sequence shown here is derived from an EMBL/GenBank/DDBJ whole genome shotgun (WGS) entry which is preliminary data.</text>
</comment>
<feature type="compositionally biased region" description="Basic and acidic residues" evidence="1">
    <location>
        <begin position="997"/>
        <end position="1008"/>
    </location>
</feature>
<gene>
    <name evidence="3" type="ORF">BO70DRAFT_335763</name>
</gene>
<dbReference type="PANTHER" id="PTHR46411">
    <property type="entry name" value="FAMILY ATPASE, PUTATIVE-RELATED"/>
    <property type="match status" value="1"/>
</dbReference>
<dbReference type="Gene3D" id="3.40.50.300">
    <property type="entry name" value="P-loop containing nucleotide triphosphate hydrolases"/>
    <property type="match status" value="1"/>
</dbReference>
<feature type="compositionally biased region" description="Low complexity" evidence="1">
    <location>
        <begin position="933"/>
        <end position="944"/>
    </location>
</feature>
<feature type="compositionally biased region" description="Low complexity" evidence="1">
    <location>
        <begin position="980"/>
        <end position="993"/>
    </location>
</feature>
<dbReference type="Pfam" id="PF22942">
    <property type="entry name" value="DUF7025"/>
    <property type="match status" value="1"/>
</dbReference>
<dbReference type="InterPro" id="IPR027417">
    <property type="entry name" value="P-loop_NTPase"/>
</dbReference>
<feature type="compositionally biased region" description="Basic and acidic residues" evidence="1">
    <location>
        <begin position="1020"/>
        <end position="1031"/>
    </location>
</feature>
<feature type="compositionally biased region" description="Acidic residues" evidence="1">
    <location>
        <begin position="1032"/>
        <end position="1055"/>
    </location>
</feature>
<dbReference type="PANTHER" id="PTHR46411:SF3">
    <property type="entry name" value="AAA+ ATPASE DOMAIN-CONTAINING PROTEIN"/>
    <property type="match status" value="1"/>
</dbReference>
<sequence length="1055" mass="121215">MEAPKTGKMAALEEPLSDILGDASDQETLHFRIMGPPQLEPETEEAMTKRMKIWEHGRQKLPWKTQVDFLDYIHFKNRYSPDDGLAIIEVLLGYQGLSQDIWQETNQRRMQYWGMRVPRTSSRSREDDDTWIQRVRIQSPQLLLLLSRLTGHGDKWTNLGPRTFYRPFLPFHYYLPQIKECLEILETHWSAADQRGAPDIPIPSSVVSKSNSNHKKSEGELDPDNDPFRPRSPVESVVGPIANSVTALRHVRKFVEFVESELEPLWKRAAGSTHRKVSFADLWMTFQPGELVYIPSASESSMGQIWPEPANLSQKIWRLHVIVRDPYPSTAQCDIPMNSSQELDLWCYFIDFNGVSYEPFTRRFSIKAYTGQKDITSLQVYPLRFLKERETLLDAHRELGRSFQAVLEQKYMYYEGWTLAHEPTTSQPANGGGSEHVDGPVMIDFVEAHKSDEALAAKSNSTLTGWEYSAWDDREDEYMIKHWDAQGNQLQGEVTETLQTREIFAPTFSDRDFETNDFLRAFKGGEVTQLGTDDLVLLPRRLVGYTFHERRFVRFDVQWLRKMTKAENVFKDLKIDEEHKGMVRALVKAHFQNRKLNLDLIRGKGSGLVILLHGVPGVGKTATAEAVAQANKKPLFAITCGDLGFKPDTVESNLKEIFRLAHLWDCVLLLDEADIFLTRRDLSDLNRNALVSVFLRVLEYYSGVLFLTTNRVGILDEAFKSRIHLSLHYKHLSRDQTLAIFENNIRRLQRVSEETKQRAIDSGLPSGPTLKIEEDGILHYAKWHFENNPNHRWNGRQIRNAFQIAYSLAHFNVQSGEPGGWGEIIEDDDDSPSDSPSDEVDSDRSPAQDREYVLDFRQFQLIAKTIRRFDNYLLETTGETEADQALHMTLRADDYDPGEWEDGPVYSPHPPRQRQRQGHNYSQRGSHRGKAQPRGGMSRPGPGRNTQRQQESVPEYEPPSQEYFSSQREARPIPRSSQAGKGPSAPSRSSGSPLYADRTRTTARRAPEQRSPGFRTNRFPPEREPPGHEEYLDGEEYEDDAYNPEDDGYIYDDGY</sequence>
<dbReference type="GeneID" id="37063310"/>
<dbReference type="InterPro" id="IPR056599">
    <property type="entry name" value="AAA_lid_fung"/>
</dbReference>
<dbReference type="CDD" id="cd19481">
    <property type="entry name" value="RecA-like_protease"/>
    <property type="match status" value="1"/>
</dbReference>